<feature type="transmembrane region" description="Helical" evidence="8">
    <location>
        <begin position="180"/>
        <end position="203"/>
    </location>
</feature>
<keyword evidence="10" id="KW-1185">Reference proteome</keyword>
<evidence type="ECO:0000256" key="3">
    <source>
        <dbReference type="ARBA" id="ARBA00005985"/>
    </source>
</evidence>
<feature type="transmembrane region" description="Helical" evidence="8">
    <location>
        <begin position="97"/>
        <end position="122"/>
    </location>
</feature>
<dbReference type="PANTHER" id="PTHR11048:SF28">
    <property type="entry name" value="4-HYDROXYBENZOATE POLYPRENYLTRANSFERASE, MITOCHONDRIAL"/>
    <property type="match status" value="1"/>
</dbReference>
<dbReference type="AlphaFoldDB" id="A0A0D2KW67"/>
<gene>
    <name evidence="9" type="ORF">HYPSUDRAFT_190415</name>
</gene>
<evidence type="ECO:0000256" key="7">
    <source>
        <dbReference type="ARBA" id="ARBA00023136"/>
    </source>
</evidence>
<accession>A0A0D2KW67</accession>
<evidence type="ECO:0000256" key="8">
    <source>
        <dbReference type="SAM" id="Phobius"/>
    </source>
</evidence>
<dbReference type="FunFam" id="1.20.120.1780:FF:000001">
    <property type="entry name" value="4-hydroxybenzoate octaprenyltransferase"/>
    <property type="match status" value="1"/>
</dbReference>
<name>A0A0D2KW67_HYPSF</name>
<dbReference type="Gene3D" id="1.10.357.140">
    <property type="entry name" value="UbiA prenyltransferase"/>
    <property type="match status" value="1"/>
</dbReference>
<dbReference type="PANTHER" id="PTHR11048">
    <property type="entry name" value="PRENYLTRANSFERASES"/>
    <property type="match status" value="1"/>
</dbReference>
<keyword evidence="7 8" id="KW-0472">Membrane</keyword>
<comment type="subcellular location">
    <subcellularLocation>
        <location evidence="2">Membrane</location>
        <topology evidence="2">Multi-pass membrane protein</topology>
    </subcellularLocation>
</comment>
<dbReference type="InterPro" id="IPR044878">
    <property type="entry name" value="UbiA_sf"/>
</dbReference>
<organism evidence="9 10">
    <name type="scientific">Hypholoma sublateritium (strain FD-334 SS-4)</name>
    <dbReference type="NCBI Taxonomy" id="945553"/>
    <lineage>
        <taxon>Eukaryota</taxon>
        <taxon>Fungi</taxon>
        <taxon>Dikarya</taxon>
        <taxon>Basidiomycota</taxon>
        <taxon>Agaricomycotina</taxon>
        <taxon>Agaricomycetes</taxon>
        <taxon>Agaricomycetidae</taxon>
        <taxon>Agaricales</taxon>
        <taxon>Agaricineae</taxon>
        <taxon>Strophariaceae</taxon>
        <taxon>Hypholoma</taxon>
    </lineage>
</organism>
<dbReference type="OMA" id="CARCTIN"/>
<comment type="cofactor">
    <cofactor evidence="1">
        <name>Mg(2+)</name>
        <dbReference type="ChEBI" id="CHEBI:18420"/>
    </cofactor>
</comment>
<sequence length="304" mass="33861">MDTKHTEKPLPEPTWYDYVKLTRIHMFPTGNDLTYLPCVWGVAMAAYSENISFDAVKQYILPFVLGATIVHSAACVLSDICDVDFDRQVERTKLRPLVTGTISIARAWSMIATMLVPCLWLMTKTNRTAAALAAFGLFPLHAFYPLMKRWLAVPQVFLAGLTLNWGFVVGWVAVAESINLKVVAILMVGAICYSVVYDTIYACQDRKDDVKAGVKSAAVFFGSWVRPILMALAVAFISCLAWAGYMNDQGRPFYVVSVGFTCVFYVWLFSTWNDADSVDCAQKFKAHGTLGTIIALGMFLDLFF</sequence>
<dbReference type="InterPro" id="IPR039653">
    <property type="entry name" value="Prenyltransferase"/>
</dbReference>
<keyword evidence="4" id="KW-0808">Transferase</keyword>
<protein>
    <submittedName>
        <fullName evidence="9">Uncharacterized protein</fullName>
    </submittedName>
</protein>
<evidence type="ECO:0000256" key="2">
    <source>
        <dbReference type="ARBA" id="ARBA00004141"/>
    </source>
</evidence>
<evidence type="ECO:0000256" key="1">
    <source>
        <dbReference type="ARBA" id="ARBA00001946"/>
    </source>
</evidence>
<feature type="transmembrane region" description="Helical" evidence="8">
    <location>
        <begin position="251"/>
        <end position="272"/>
    </location>
</feature>
<feature type="transmembrane region" description="Helical" evidence="8">
    <location>
        <begin position="156"/>
        <end position="174"/>
    </location>
</feature>
<proteinExistence type="inferred from homology"/>
<dbReference type="GO" id="GO:0008412">
    <property type="term" value="F:4-hydroxybenzoate polyprenyltransferase activity"/>
    <property type="evidence" value="ECO:0007669"/>
    <property type="project" value="TreeGrafter"/>
</dbReference>
<dbReference type="GO" id="GO:0005743">
    <property type="term" value="C:mitochondrial inner membrane"/>
    <property type="evidence" value="ECO:0007669"/>
    <property type="project" value="TreeGrafter"/>
</dbReference>
<reference evidence="10" key="1">
    <citation type="submission" date="2014-04" db="EMBL/GenBank/DDBJ databases">
        <title>Evolutionary Origins and Diversification of the Mycorrhizal Mutualists.</title>
        <authorList>
            <consortium name="DOE Joint Genome Institute"/>
            <consortium name="Mycorrhizal Genomics Consortium"/>
            <person name="Kohler A."/>
            <person name="Kuo A."/>
            <person name="Nagy L.G."/>
            <person name="Floudas D."/>
            <person name="Copeland A."/>
            <person name="Barry K.W."/>
            <person name="Cichocki N."/>
            <person name="Veneault-Fourrey C."/>
            <person name="LaButti K."/>
            <person name="Lindquist E.A."/>
            <person name="Lipzen A."/>
            <person name="Lundell T."/>
            <person name="Morin E."/>
            <person name="Murat C."/>
            <person name="Riley R."/>
            <person name="Ohm R."/>
            <person name="Sun H."/>
            <person name="Tunlid A."/>
            <person name="Henrissat B."/>
            <person name="Grigoriev I.V."/>
            <person name="Hibbett D.S."/>
            <person name="Martin F."/>
        </authorList>
    </citation>
    <scope>NUCLEOTIDE SEQUENCE [LARGE SCALE GENOMIC DNA]</scope>
    <source>
        <strain evidence="10">FD-334 SS-4</strain>
    </source>
</reference>
<keyword evidence="5 8" id="KW-0812">Transmembrane</keyword>
<feature type="transmembrane region" description="Helical" evidence="8">
    <location>
        <begin position="128"/>
        <end position="144"/>
    </location>
</feature>
<dbReference type="Proteomes" id="UP000054270">
    <property type="component" value="Unassembled WGS sequence"/>
</dbReference>
<evidence type="ECO:0000256" key="6">
    <source>
        <dbReference type="ARBA" id="ARBA00022989"/>
    </source>
</evidence>
<dbReference type="STRING" id="945553.A0A0D2KW67"/>
<dbReference type="EMBL" id="KN817583">
    <property type="protein sequence ID" value="KJA18912.1"/>
    <property type="molecule type" value="Genomic_DNA"/>
</dbReference>
<comment type="similarity">
    <text evidence="3">Belongs to the UbiA prenyltransferase family.</text>
</comment>
<feature type="transmembrane region" description="Helical" evidence="8">
    <location>
        <begin position="224"/>
        <end position="245"/>
    </location>
</feature>
<dbReference type="Gene3D" id="1.20.120.1780">
    <property type="entry name" value="UbiA prenyltransferase"/>
    <property type="match status" value="1"/>
</dbReference>
<dbReference type="CDD" id="cd13959">
    <property type="entry name" value="PT_UbiA_COQ2"/>
    <property type="match status" value="1"/>
</dbReference>
<evidence type="ECO:0000256" key="5">
    <source>
        <dbReference type="ARBA" id="ARBA00022692"/>
    </source>
</evidence>
<evidence type="ECO:0000313" key="10">
    <source>
        <dbReference type="Proteomes" id="UP000054270"/>
    </source>
</evidence>
<evidence type="ECO:0000256" key="4">
    <source>
        <dbReference type="ARBA" id="ARBA00022679"/>
    </source>
</evidence>
<dbReference type="Pfam" id="PF01040">
    <property type="entry name" value="UbiA"/>
    <property type="match status" value="1"/>
</dbReference>
<dbReference type="GO" id="GO:0006744">
    <property type="term" value="P:ubiquinone biosynthetic process"/>
    <property type="evidence" value="ECO:0007669"/>
    <property type="project" value="TreeGrafter"/>
</dbReference>
<feature type="transmembrane region" description="Helical" evidence="8">
    <location>
        <begin position="284"/>
        <end position="303"/>
    </location>
</feature>
<dbReference type="InterPro" id="IPR000537">
    <property type="entry name" value="UbiA_prenyltransferase"/>
</dbReference>
<evidence type="ECO:0000313" key="9">
    <source>
        <dbReference type="EMBL" id="KJA18912.1"/>
    </source>
</evidence>
<dbReference type="OrthoDB" id="18170at2759"/>
<keyword evidence="6 8" id="KW-1133">Transmembrane helix</keyword>